<feature type="region of interest" description="Disordered" evidence="1">
    <location>
        <begin position="403"/>
        <end position="453"/>
    </location>
</feature>
<organism evidence="2 3">
    <name type="scientific">Thalassiosira oceanica</name>
    <name type="common">Marine diatom</name>
    <dbReference type="NCBI Taxonomy" id="159749"/>
    <lineage>
        <taxon>Eukaryota</taxon>
        <taxon>Sar</taxon>
        <taxon>Stramenopiles</taxon>
        <taxon>Ochrophyta</taxon>
        <taxon>Bacillariophyta</taxon>
        <taxon>Coscinodiscophyceae</taxon>
        <taxon>Thalassiosirophycidae</taxon>
        <taxon>Thalassiosirales</taxon>
        <taxon>Thalassiosiraceae</taxon>
        <taxon>Thalassiosira</taxon>
    </lineage>
</organism>
<feature type="compositionally biased region" description="Low complexity" evidence="1">
    <location>
        <begin position="161"/>
        <end position="170"/>
    </location>
</feature>
<dbReference type="OrthoDB" id="10668641at2759"/>
<feature type="region of interest" description="Disordered" evidence="1">
    <location>
        <begin position="500"/>
        <end position="534"/>
    </location>
</feature>
<sequence length="833" mass="87631">MSKSTIPASSGEGSHSNGSYPPRPSKSNRTPAKKSTKGEAKAGKHQRSASAASKAECVPHVVRVTFLGVAGLQANPVRESSSQTAAQASIATDAATANTGTDNDTHATSSTSASPSHPSLLIPLPSHLRVVATVSRTKTARGIPSGMSRVLAASQKSTGGSSSIPSIPSIVDTNSDIGCGSAGDGNTDKKILRSPSQVAESRIRSKLGASGSELSAADEVVNVGVEVVSPMVESRKEPAHDADDEPERFVALWSDNDSTAKSPNTALHYSNSIAFEADLRPSTSTSSAAKDAPGNATAGTAYAPKSFCVTVGLLPDTKPKTKSETGAAANADDGEPTFAIPIGFANLLVKGNETLDGKRAQVDLPLSTLSSSAIAQDTSRGNSKANSMVAAFPLIELASGAADEKVDSNRGKKAKKQSLVKRMFSRRQPPSSSSLTDSVYNGRPRSIYQLGRPPNARERSLFLDRYSVDPSGDAVLRVGLEVFARGSELEKIFRRKNRLRKEKRRSSFSGGRGGQAVVSPQSIGGRSRSSGDSCDSSLFDSIDSDDDSIYSQSFFTTDSFTEGLTTWNDGSTMFTDGSMDLSLSYTDGTSRVTKEGVPDSSAGRFFTNLLNCSGPTNCNVNDTVMYCTTAKKEEKIESEFDPIEQVAIAKSPQDDSLFVNEAGQDPSSGNGPTISRHKGQSTTIDALKDNVVKNTTPEGSVAMCALPTTKAGNSSKKTHKKTNSSVTSDSADTALAGTVMASNKAQPSESIISRVVIHDPNTILESEATKPAVDPETTKLETSLTSVTLENEISPLATIKHVHRTEDPAAEGGTVEQSCEREVEYTLEQHKSR</sequence>
<feature type="compositionally biased region" description="Basic residues" evidence="1">
    <location>
        <begin position="411"/>
        <end position="425"/>
    </location>
</feature>
<feature type="region of interest" description="Disordered" evidence="1">
    <location>
        <begin position="652"/>
        <end position="681"/>
    </location>
</feature>
<protein>
    <submittedName>
        <fullName evidence="2">Uncharacterized protein</fullName>
    </submittedName>
</protein>
<name>K0SCS8_THAOC</name>
<evidence type="ECO:0000313" key="3">
    <source>
        <dbReference type="Proteomes" id="UP000266841"/>
    </source>
</evidence>
<dbReference type="EMBL" id="AGNL01031224">
    <property type="protein sequence ID" value="EJK56507.1"/>
    <property type="molecule type" value="Genomic_DNA"/>
</dbReference>
<feature type="compositionally biased region" description="Polar residues" evidence="1">
    <location>
        <begin position="1"/>
        <end position="30"/>
    </location>
</feature>
<evidence type="ECO:0000313" key="2">
    <source>
        <dbReference type="EMBL" id="EJK56507.1"/>
    </source>
</evidence>
<feature type="compositionally biased region" description="Low complexity" evidence="1">
    <location>
        <begin position="519"/>
        <end position="534"/>
    </location>
</feature>
<feature type="region of interest" description="Disordered" evidence="1">
    <location>
        <begin position="1"/>
        <end position="56"/>
    </location>
</feature>
<dbReference type="eggNOG" id="ENOG502QWVY">
    <property type="taxonomic scope" value="Eukaryota"/>
</dbReference>
<proteinExistence type="predicted"/>
<keyword evidence="3" id="KW-1185">Reference proteome</keyword>
<evidence type="ECO:0000256" key="1">
    <source>
        <dbReference type="SAM" id="MobiDB-lite"/>
    </source>
</evidence>
<dbReference type="Proteomes" id="UP000266841">
    <property type="component" value="Unassembled WGS sequence"/>
</dbReference>
<comment type="caution">
    <text evidence="2">The sequence shown here is derived from an EMBL/GenBank/DDBJ whole genome shotgun (WGS) entry which is preliminary data.</text>
</comment>
<feature type="compositionally biased region" description="Polar residues" evidence="1">
    <location>
        <begin position="428"/>
        <end position="439"/>
    </location>
</feature>
<reference evidence="2 3" key="1">
    <citation type="journal article" date="2012" name="Genome Biol.">
        <title>Genome and low-iron response of an oceanic diatom adapted to chronic iron limitation.</title>
        <authorList>
            <person name="Lommer M."/>
            <person name="Specht M."/>
            <person name="Roy A.S."/>
            <person name="Kraemer L."/>
            <person name="Andreson R."/>
            <person name="Gutowska M.A."/>
            <person name="Wolf J."/>
            <person name="Bergner S.V."/>
            <person name="Schilhabel M.B."/>
            <person name="Klostermeier U.C."/>
            <person name="Beiko R.G."/>
            <person name="Rosenstiel P."/>
            <person name="Hippler M."/>
            <person name="Laroche J."/>
        </authorList>
    </citation>
    <scope>NUCLEOTIDE SEQUENCE [LARGE SCALE GENOMIC DNA]</scope>
    <source>
        <strain evidence="2 3">CCMP1005</strain>
    </source>
</reference>
<dbReference type="AlphaFoldDB" id="K0SCS8"/>
<feature type="region of interest" description="Disordered" evidence="1">
    <location>
        <begin position="80"/>
        <end position="122"/>
    </location>
</feature>
<accession>K0SCS8</accession>
<gene>
    <name evidence="2" type="ORF">THAOC_23591</name>
</gene>
<feature type="region of interest" description="Disordered" evidence="1">
    <location>
        <begin position="709"/>
        <end position="729"/>
    </location>
</feature>
<feature type="region of interest" description="Disordered" evidence="1">
    <location>
        <begin position="154"/>
        <end position="196"/>
    </location>
</feature>